<dbReference type="GO" id="GO:0046872">
    <property type="term" value="F:metal ion binding"/>
    <property type="evidence" value="ECO:0007669"/>
    <property type="project" value="UniProtKB-KW"/>
</dbReference>
<dbReference type="GO" id="GO:0006777">
    <property type="term" value="P:Mo-molybdopterin cofactor biosynthetic process"/>
    <property type="evidence" value="ECO:0007669"/>
    <property type="project" value="UniProtKB-KW"/>
</dbReference>
<feature type="binding site" evidence="8">
    <location>
        <position position="23"/>
    </location>
    <ligand>
        <name>GTP</name>
        <dbReference type="ChEBI" id="CHEBI:37565"/>
    </ligand>
</feature>
<comment type="subcellular location">
    <subcellularLocation>
        <location evidence="8">Cytoplasm</location>
    </subcellularLocation>
</comment>
<sequence>MDQKLVIGVVLAGGLSRRFGSPKMFAKCGDATFFEKAVNTVTPYSDELVAVVRNEEIEKLDQNHSHSVKLISDVEAFKGKGPLTGIYSAMMEVHGQYYLITPCDMPRMSSEMYGKWLDIALQQPEYDAVIPVFNGKVYPLNGVYKRSCLSEIKENLKNENLKVLSLLKQKNTKYIEVHKEDAHFFKNVNTKEDLLNLGDE</sequence>
<proteinExistence type="inferred from homology"/>
<comment type="caution">
    <text evidence="8">Lacks conserved residue(s) required for the propagation of feature annotation.</text>
</comment>
<dbReference type="RefSeq" id="WP_066396166.1">
    <property type="nucleotide sequence ID" value="NZ_CP015378.1"/>
</dbReference>
<dbReference type="AlphaFoldDB" id="A0A160IQ55"/>
<evidence type="ECO:0000256" key="5">
    <source>
        <dbReference type="ARBA" id="ARBA00022842"/>
    </source>
</evidence>
<keyword evidence="7 8" id="KW-0501">Molybdenum cofactor biosynthesis</keyword>
<feature type="binding site" evidence="8">
    <location>
        <position position="104"/>
    </location>
    <ligand>
        <name>Mg(2+)</name>
        <dbReference type="ChEBI" id="CHEBI:18420"/>
    </ligand>
</feature>
<evidence type="ECO:0000259" key="9">
    <source>
        <dbReference type="Pfam" id="PF12804"/>
    </source>
</evidence>
<evidence type="ECO:0000313" key="10">
    <source>
        <dbReference type="EMBL" id="ANC77862.1"/>
    </source>
</evidence>
<dbReference type="GO" id="GO:0005525">
    <property type="term" value="F:GTP binding"/>
    <property type="evidence" value="ECO:0007669"/>
    <property type="project" value="UniProtKB-UniRule"/>
</dbReference>
<dbReference type="InterPro" id="IPR025877">
    <property type="entry name" value="MobA-like_NTP_Trfase"/>
</dbReference>
<protein>
    <recommendedName>
        <fullName evidence="8">Probable molybdenum cofactor guanylyltransferase</fullName>
        <shortName evidence="8">MoCo guanylyltransferase</shortName>
        <ecNumber evidence="8">2.7.7.77</ecNumber>
    </recommendedName>
    <alternativeName>
        <fullName evidence="8">GTP:molybdopterin guanylyltransferase</fullName>
    </alternativeName>
    <alternativeName>
        <fullName evidence="8">Mo-MPT guanylyltransferase</fullName>
    </alternativeName>
    <alternativeName>
        <fullName evidence="8">Molybdopterin guanylyltransferase</fullName>
    </alternativeName>
    <alternativeName>
        <fullName evidence="8">Molybdopterin-guanine dinucleotide synthase</fullName>
        <shortName evidence="8">MGD synthase</shortName>
    </alternativeName>
</protein>
<organism evidence="10 11">
    <name type="scientific">Fictibacillus phosphorivorans</name>
    <dbReference type="NCBI Taxonomy" id="1221500"/>
    <lineage>
        <taxon>Bacteria</taxon>
        <taxon>Bacillati</taxon>
        <taxon>Bacillota</taxon>
        <taxon>Bacilli</taxon>
        <taxon>Bacillales</taxon>
        <taxon>Fictibacillaceae</taxon>
        <taxon>Fictibacillus</taxon>
    </lineage>
</organism>
<dbReference type="Pfam" id="PF12804">
    <property type="entry name" value="NTP_transf_3"/>
    <property type="match status" value="1"/>
</dbReference>
<dbReference type="PANTHER" id="PTHR19136:SF81">
    <property type="entry name" value="MOLYBDENUM COFACTOR GUANYLYLTRANSFERASE"/>
    <property type="match status" value="1"/>
</dbReference>
<dbReference type="GO" id="GO:0005737">
    <property type="term" value="C:cytoplasm"/>
    <property type="evidence" value="ECO:0007669"/>
    <property type="project" value="UniProtKB-SubCell"/>
</dbReference>
<dbReference type="KEGG" id="fpn:ABE65_014065"/>
<comment type="similarity">
    <text evidence="8">Belongs to the MobA family.</text>
</comment>
<evidence type="ECO:0000256" key="1">
    <source>
        <dbReference type="ARBA" id="ARBA00022490"/>
    </source>
</evidence>
<dbReference type="Gene3D" id="3.90.550.10">
    <property type="entry name" value="Spore Coat Polysaccharide Biosynthesis Protein SpsA, Chain A"/>
    <property type="match status" value="1"/>
</dbReference>
<dbReference type="STRING" id="1221500.ABE65_014065"/>
<comment type="catalytic activity">
    <reaction evidence="8">
        <text>Mo-molybdopterin + GTP + H(+) = Mo-molybdopterin guanine dinucleotide + diphosphate</text>
        <dbReference type="Rhea" id="RHEA:34243"/>
        <dbReference type="ChEBI" id="CHEBI:15378"/>
        <dbReference type="ChEBI" id="CHEBI:33019"/>
        <dbReference type="ChEBI" id="CHEBI:37565"/>
        <dbReference type="ChEBI" id="CHEBI:71302"/>
        <dbReference type="ChEBI" id="CHEBI:71310"/>
        <dbReference type="EC" id="2.7.7.77"/>
    </reaction>
</comment>
<dbReference type="InterPro" id="IPR013482">
    <property type="entry name" value="Molybde_CF_guanTrfase"/>
</dbReference>
<evidence type="ECO:0000256" key="6">
    <source>
        <dbReference type="ARBA" id="ARBA00023134"/>
    </source>
</evidence>
<evidence type="ECO:0000256" key="2">
    <source>
        <dbReference type="ARBA" id="ARBA00022679"/>
    </source>
</evidence>
<feature type="binding site" evidence="8">
    <location>
        <position position="104"/>
    </location>
    <ligand>
        <name>GTP</name>
        <dbReference type="ChEBI" id="CHEBI:37565"/>
    </ligand>
</feature>
<feature type="binding site" evidence="8">
    <location>
        <begin position="11"/>
        <end position="13"/>
    </location>
    <ligand>
        <name>GTP</name>
        <dbReference type="ChEBI" id="CHEBI:37565"/>
    </ligand>
</feature>
<keyword evidence="3 8" id="KW-0479">Metal-binding</keyword>
<comment type="function">
    <text evidence="8">Transfers a GMP moiety from GTP to Mo-molybdopterin (Mo-MPT) cofactor (Moco or molybdenum cofactor) to form Mo-molybdopterin guanine dinucleotide (Mo-MGD) cofactor.</text>
</comment>
<dbReference type="InterPro" id="IPR029044">
    <property type="entry name" value="Nucleotide-diphossugar_trans"/>
</dbReference>
<comment type="domain">
    <text evidence="8">The N-terminal domain determines nucleotide recognition and specific binding, while the C-terminal domain determines the specific binding to the target protein.</text>
</comment>
<keyword evidence="4 8" id="KW-0547">Nucleotide-binding</keyword>
<keyword evidence="1 8" id="KW-0963">Cytoplasm</keyword>
<keyword evidence="6 8" id="KW-0342">GTP-binding</keyword>
<dbReference type="Proteomes" id="UP000076623">
    <property type="component" value="Chromosome"/>
</dbReference>
<comment type="cofactor">
    <cofactor evidence="8">
        <name>Mg(2+)</name>
        <dbReference type="ChEBI" id="CHEBI:18420"/>
    </cofactor>
</comment>
<reference evidence="10 11" key="1">
    <citation type="submission" date="2016-04" db="EMBL/GenBank/DDBJ databases">
        <title>Complete genome sequence of Fictibacillus phosphorivorans G25-29, a strain toxic to nematodes.</title>
        <authorList>
            <person name="Zheng Z."/>
        </authorList>
    </citation>
    <scope>NUCLEOTIDE SEQUENCE [LARGE SCALE GENOMIC DNA]</scope>
    <source>
        <strain evidence="10 11">G25-29</strain>
    </source>
</reference>
<keyword evidence="2 8" id="KW-0808">Transferase</keyword>
<evidence type="ECO:0000256" key="4">
    <source>
        <dbReference type="ARBA" id="ARBA00022741"/>
    </source>
</evidence>
<dbReference type="SUPFAM" id="SSF53448">
    <property type="entry name" value="Nucleotide-diphospho-sugar transferases"/>
    <property type="match status" value="1"/>
</dbReference>
<dbReference type="EC" id="2.7.7.77" evidence="8"/>
<keyword evidence="5 8" id="KW-0460">Magnesium</keyword>
<feature type="domain" description="MobA-like NTP transferase" evidence="9">
    <location>
        <begin position="8"/>
        <end position="162"/>
    </location>
</feature>
<evidence type="ECO:0000256" key="7">
    <source>
        <dbReference type="ARBA" id="ARBA00023150"/>
    </source>
</evidence>
<keyword evidence="11" id="KW-1185">Reference proteome</keyword>
<evidence type="ECO:0000256" key="8">
    <source>
        <dbReference type="HAMAP-Rule" id="MF_00316"/>
    </source>
</evidence>
<dbReference type="GO" id="GO:0061603">
    <property type="term" value="F:molybdenum cofactor guanylyltransferase activity"/>
    <property type="evidence" value="ECO:0007669"/>
    <property type="project" value="UniProtKB-EC"/>
</dbReference>
<dbReference type="EMBL" id="CP015378">
    <property type="protein sequence ID" value="ANC77862.1"/>
    <property type="molecule type" value="Genomic_DNA"/>
</dbReference>
<evidence type="ECO:0000313" key="11">
    <source>
        <dbReference type="Proteomes" id="UP000076623"/>
    </source>
</evidence>
<dbReference type="HAMAP" id="MF_00316">
    <property type="entry name" value="MobA"/>
    <property type="match status" value="1"/>
</dbReference>
<dbReference type="CDD" id="cd02503">
    <property type="entry name" value="MobA"/>
    <property type="match status" value="1"/>
</dbReference>
<dbReference type="PANTHER" id="PTHR19136">
    <property type="entry name" value="MOLYBDENUM COFACTOR GUANYLYLTRANSFERASE"/>
    <property type="match status" value="1"/>
</dbReference>
<gene>
    <name evidence="8" type="primary">mobA</name>
    <name evidence="10" type="ORF">ABE65_014065</name>
</gene>
<name>A0A160IQ55_9BACL</name>
<evidence type="ECO:0000256" key="3">
    <source>
        <dbReference type="ARBA" id="ARBA00022723"/>
    </source>
</evidence>
<feature type="binding site" evidence="8">
    <location>
        <position position="73"/>
    </location>
    <ligand>
        <name>GTP</name>
        <dbReference type="ChEBI" id="CHEBI:37565"/>
    </ligand>
</feature>
<accession>A0A160IQ55</accession>